<evidence type="ECO:0000313" key="1">
    <source>
        <dbReference type="EMBL" id="MFD1484763.1"/>
    </source>
</evidence>
<dbReference type="InterPro" id="IPR014718">
    <property type="entry name" value="GH-type_carb-bd"/>
</dbReference>
<dbReference type="InterPro" id="IPR011013">
    <property type="entry name" value="Gal_mutarotase_sf_dom"/>
</dbReference>
<protein>
    <submittedName>
        <fullName evidence="1">Aldose epimerase</fullName>
    </submittedName>
</protein>
<dbReference type="Gene3D" id="2.70.98.10">
    <property type="match status" value="2"/>
</dbReference>
<keyword evidence="2" id="KW-1185">Reference proteome</keyword>
<dbReference type="Pfam" id="PF01263">
    <property type="entry name" value="Aldose_epim"/>
    <property type="match status" value="2"/>
</dbReference>
<dbReference type="SUPFAM" id="SSF74650">
    <property type="entry name" value="Galactose mutarotase-like"/>
    <property type="match status" value="1"/>
</dbReference>
<comment type="caution">
    <text evidence="1">The sequence shown here is derived from an EMBL/GenBank/DDBJ whole genome shotgun (WGS) entry which is preliminary data.</text>
</comment>
<dbReference type="EMBL" id="JBHTON010000015">
    <property type="protein sequence ID" value="MFD1484763.1"/>
    <property type="molecule type" value="Genomic_DNA"/>
</dbReference>
<sequence>MSISTKLFAKIQGEVITQYTLTNANHMAVRLLTFGARVQQLRLPNAAGADPNLIVGFVTLQDYLNQPEPFGALLGPDFDQRTRTGWQNWNWDAQINADAVTFSLTLPKKIDGQPGTQHVAVTHQLSADNCWTQTWTITTDTPIAIRPGFDLAFMLTGDPARVIDHQQLTLGDQPAATPTTGLTTATSARLSDEAWQLALETDAAGLAVSTFEHIDTTTNFNGILGHPRAAVGLRPLVAADDQPITITAEKPYQQTTKISLMSR</sequence>
<organism evidence="1 2">
    <name type="scientific">Lacticaseibacillus baoqingensis</name>
    <dbReference type="NCBI Taxonomy" id="2486013"/>
    <lineage>
        <taxon>Bacteria</taxon>
        <taxon>Bacillati</taxon>
        <taxon>Bacillota</taxon>
        <taxon>Bacilli</taxon>
        <taxon>Lactobacillales</taxon>
        <taxon>Lactobacillaceae</taxon>
        <taxon>Lacticaseibacillus</taxon>
    </lineage>
</organism>
<evidence type="ECO:0000313" key="2">
    <source>
        <dbReference type="Proteomes" id="UP001597252"/>
    </source>
</evidence>
<dbReference type="Proteomes" id="UP001597252">
    <property type="component" value="Unassembled WGS sequence"/>
</dbReference>
<dbReference type="RefSeq" id="WP_125753618.1">
    <property type="nucleotide sequence ID" value="NZ_JBHTON010000015.1"/>
</dbReference>
<proteinExistence type="predicted"/>
<name>A0ABW4E6Y9_9LACO</name>
<accession>A0ABW4E6Y9</accession>
<dbReference type="InterPro" id="IPR008183">
    <property type="entry name" value="Aldose_1/G6P_1-epimerase"/>
</dbReference>
<reference evidence="2" key="1">
    <citation type="journal article" date="2019" name="Int. J. Syst. Evol. Microbiol.">
        <title>The Global Catalogue of Microorganisms (GCM) 10K type strain sequencing project: providing services to taxonomists for standard genome sequencing and annotation.</title>
        <authorList>
            <consortium name="The Broad Institute Genomics Platform"/>
            <consortium name="The Broad Institute Genome Sequencing Center for Infectious Disease"/>
            <person name="Wu L."/>
            <person name="Ma J."/>
        </authorList>
    </citation>
    <scope>NUCLEOTIDE SEQUENCE [LARGE SCALE GENOMIC DNA]</scope>
    <source>
        <strain evidence="2">CCM 8903</strain>
    </source>
</reference>
<gene>
    <name evidence="1" type="ORF">ACFQ5J_05920</name>
</gene>